<comment type="caution">
    <text evidence="1">The sequence shown here is derived from an EMBL/GenBank/DDBJ whole genome shotgun (WGS) entry which is preliminary data.</text>
</comment>
<evidence type="ECO:0000313" key="1">
    <source>
        <dbReference type="EMBL" id="GAH89771.1"/>
    </source>
</evidence>
<organism evidence="1">
    <name type="scientific">marine sediment metagenome</name>
    <dbReference type="NCBI Taxonomy" id="412755"/>
    <lineage>
        <taxon>unclassified sequences</taxon>
        <taxon>metagenomes</taxon>
        <taxon>ecological metagenomes</taxon>
    </lineage>
</organism>
<sequence length="74" mass="8883">MKEEDYGRDLDREVRLVLYIPVGYMKILDVIKGNSSISKKGIVIRALRDYFYKHRKLLNVDKMEEFLIEYLEGR</sequence>
<dbReference type="EMBL" id="BARU01036494">
    <property type="protein sequence ID" value="GAH89771.1"/>
    <property type="molecule type" value="Genomic_DNA"/>
</dbReference>
<protein>
    <submittedName>
        <fullName evidence="1">Uncharacterized protein</fullName>
    </submittedName>
</protein>
<accession>X1J4W6</accession>
<name>X1J4W6_9ZZZZ</name>
<reference evidence="1" key="1">
    <citation type="journal article" date="2014" name="Front. Microbiol.">
        <title>High frequency of phylogenetically diverse reductive dehalogenase-homologous genes in deep subseafloor sedimentary metagenomes.</title>
        <authorList>
            <person name="Kawai M."/>
            <person name="Futagami T."/>
            <person name="Toyoda A."/>
            <person name="Takaki Y."/>
            <person name="Nishi S."/>
            <person name="Hori S."/>
            <person name="Arai W."/>
            <person name="Tsubouchi T."/>
            <person name="Morono Y."/>
            <person name="Uchiyama I."/>
            <person name="Ito T."/>
            <person name="Fujiyama A."/>
            <person name="Inagaki F."/>
            <person name="Takami H."/>
        </authorList>
    </citation>
    <scope>NUCLEOTIDE SEQUENCE</scope>
    <source>
        <strain evidence="1">Expedition CK06-06</strain>
    </source>
</reference>
<dbReference type="AlphaFoldDB" id="X1J4W6"/>
<gene>
    <name evidence="1" type="ORF">S03H2_56982</name>
</gene>
<proteinExistence type="predicted"/>